<name>A0AAW2P1Z2_9LAMI</name>
<comment type="caution">
    <text evidence="1">The sequence shown here is derived from an EMBL/GenBank/DDBJ whole genome shotgun (WGS) entry which is preliminary data.</text>
</comment>
<evidence type="ECO:0008006" key="2">
    <source>
        <dbReference type="Google" id="ProtNLM"/>
    </source>
</evidence>
<dbReference type="InterPro" id="IPR052343">
    <property type="entry name" value="Retrotransposon-Effector_Assoc"/>
</dbReference>
<dbReference type="PANTHER" id="PTHR46890:SF48">
    <property type="entry name" value="RNA-DIRECTED DNA POLYMERASE"/>
    <property type="match status" value="1"/>
</dbReference>
<dbReference type="EMBL" id="JACGWK010000006">
    <property type="protein sequence ID" value="KAL0349103.1"/>
    <property type="molecule type" value="Genomic_DNA"/>
</dbReference>
<accession>A0AAW2P1Z2</accession>
<dbReference type="AlphaFoldDB" id="A0AAW2P1Z2"/>
<sequence length="214" mass="23552">MGGSVVKILGFGKGTATLTSFTDERVTGLYASSRPRREDIAKGTDRLHQVVDASMAVDLLQPYTEVEVSKALFQITPLKSPGPDGMSLIFFQHFWHIIRGDVIACVLNLLNNHIMPSGLNATHIVLIPKCKHLEFLSEFRPISLCNVVYKIASKAIANRLKVILDDIISPVPVFVPSCLIYDNILLAFELNHFSHTKIGGGQGWISLKLDVSKA</sequence>
<reference evidence="1" key="2">
    <citation type="journal article" date="2024" name="Plant">
        <title>Genomic evolution and insights into agronomic trait innovations of Sesamum species.</title>
        <authorList>
            <person name="Miao H."/>
            <person name="Wang L."/>
            <person name="Qu L."/>
            <person name="Liu H."/>
            <person name="Sun Y."/>
            <person name="Le M."/>
            <person name="Wang Q."/>
            <person name="Wei S."/>
            <person name="Zheng Y."/>
            <person name="Lin W."/>
            <person name="Duan Y."/>
            <person name="Cao H."/>
            <person name="Xiong S."/>
            <person name="Wang X."/>
            <person name="Wei L."/>
            <person name="Li C."/>
            <person name="Ma Q."/>
            <person name="Ju M."/>
            <person name="Zhao R."/>
            <person name="Li G."/>
            <person name="Mu C."/>
            <person name="Tian Q."/>
            <person name="Mei H."/>
            <person name="Zhang T."/>
            <person name="Gao T."/>
            <person name="Zhang H."/>
        </authorList>
    </citation>
    <scope>NUCLEOTIDE SEQUENCE</scope>
    <source>
        <strain evidence="1">G01</strain>
    </source>
</reference>
<reference evidence="1" key="1">
    <citation type="submission" date="2020-06" db="EMBL/GenBank/DDBJ databases">
        <authorList>
            <person name="Li T."/>
            <person name="Hu X."/>
            <person name="Zhang T."/>
            <person name="Song X."/>
            <person name="Zhang H."/>
            <person name="Dai N."/>
            <person name="Sheng W."/>
            <person name="Hou X."/>
            <person name="Wei L."/>
        </authorList>
    </citation>
    <scope>NUCLEOTIDE SEQUENCE</scope>
    <source>
        <strain evidence="1">G01</strain>
        <tissue evidence="1">Leaf</tissue>
    </source>
</reference>
<gene>
    <name evidence="1" type="ORF">Sangu_1138100</name>
</gene>
<proteinExistence type="predicted"/>
<dbReference type="PANTHER" id="PTHR46890">
    <property type="entry name" value="NON-LTR RETROLELEMENT REVERSE TRANSCRIPTASE-LIKE PROTEIN-RELATED"/>
    <property type="match status" value="1"/>
</dbReference>
<organism evidence="1">
    <name type="scientific">Sesamum angustifolium</name>
    <dbReference type="NCBI Taxonomy" id="2727405"/>
    <lineage>
        <taxon>Eukaryota</taxon>
        <taxon>Viridiplantae</taxon>
        <taxon>Streptophyta</taxon>
        <taxon>Embryophyta</taxon>
        <taxon>Tracheophyta</taxon>
        <taxon>Spermatophyta</taxon>
        <taxon>Magnoliopsida</taxon>
        <taxon>eudicotyledons</taxon>
        <taxon>Gunneridae</taxon>
        <taxon>Pentapetalae</taxon>
        <taxon>asterids</taxon>
        <taxon>lamiids</taxon>
        <taxon>Lamiales</taxon>
        <taxon>Pedaliaceae</taxon>
        <taxon>Sesamum</taxon>
    </lineage>
</organism>
<evidence type="ECO:0000313" key="1">
    <source>
        <dbReference type="EMBL" id="KAL0349103.1"/>
    </source>
</evidence>
<protein>
    <recommendedName>
        <fullName evidence="2">Reverse transcriptase</fullName>
    </recommendedName>
</protein>